<feature type="transmembrane region" description="Helical" evidence="1">
    <location>
        <begin position="76"/>
        <end position="98"/>
    </location>
</feature>
<evidence type="ECO:0000313" key="2">
    <source>
        <dbReference type="EMBL" id="GHE70167.1"/>
    </source>
</evidence>
<gene>
    <name evidence="2" type="ORF">GCM10014715_25190</name>
</gene>
<evidence type="ECO:0000313" key="3">
    <source>
        <dbReference type="Proteomes" id="UP000641386"/>
    </source>
</evidence>
<organism evidence="2 3">
    <name type="scientific">Streptomyces spiralis</name>
    <dbReference type="NCBI Taxonomy" id="66376"/>
    <lineage>
        <taxon>Bacteria</taxon>
        <taxon>Bacillati</taxon>
        <taxon>Actinomycetota</taxon>
        <taxon>Actinomycetes</taxon>
        <taxon>Kitasatosporales</taxon>
        <taxon>Streptomycetaceae</taxon>
        <taxon>Streptomyces</taxon>
    </lineage>
</organism>
<accession>A0A918ZU53</accession>
<dbReference type="Proteomes" id="UP000641386">
    <property type="component" value="Unassembled WGS sequence"/>
</dbReference>
<keyword evidence="1" id="KW-0812">Transmembrane</keyword>
<feature type="transmembrane region" description="Helical" evidence="1">
    <location>
        <begin position="50"/>
        <end position="70"/>
    </location>
</feature>
<protein>
    <recommendedName>
        <fullName evidence="4">Integral membrane protein</fullName>
    </recommendedName>
</protein>
<keyword evidence="1" id="KW-1133">Transmembrane helix</keyword>
<reference evidence="2" key="2">
    <citation type="submission" date="2020-09" db="EMBL/GenBank/DDBJ databases">
        <authorList>
            <person name="Sun Q."/>
            <person name="Ohkuma M."/>
        </authorList>
    </citation>
    <scope>NUCLEOTIDE SEQUENCE</scope>
    <source>
        <strain evidence="2">JCM 3302</strain>
    </source>
</reference>
<sequence length="129" mass="14171">MGVEMEKRLEAGWLQRIAWLVLAWGSLGLLVWVPFLYVAIRRGRGSDWGAFASFLLYECVTVTWVALMPAEGSDDTLFGLVLIACLLVAALMLLFAVFDRRAAEAAAPQVYGVPSAPVQGQPYGYPYGR</sequence>
<evidence type="ECO:0000256" key="1">
    <source>
        <dbReference type="SAM" id="Phobius"/>
    </source>
</evidence>
<reference evidence="2" key="1">
    <citation type="journal article" date="2014" name="Int. J. Syst. Evol. Microbiol.">
        <title>Complete genome sequence of Corynebacterium casei LMG S-19264T (=DSM 44701T), isolated from a smear-ripened cheese.</title>
        <authorList>
            <consortium name="US DOE Joint Genome Institute (JGI-PGF)"/>
            <person name="Walter F."/>
            <person name="Albersmeier A."/>
            <person name="Kalinowski J."/>
            <person name="Ruckert C."/>
        </authorList>
    </citation>
    <scope>NUCLEOTIDE SEQUENCE</scope>
    <source>
        <strain evidence="2">JCM 3302</strain>
    </source>
</reference>
<dbReference type="AlphaFoldDB" id="A0A918ZU53"/>
<feature type="transmembrane region" description="Helical" evidence="1">
    <location>
        <begin position="17"/>
        <end position="38"/>
    </location>
</feature>
<keyword evidence="1" id="KW-0472">Membrane</keyword>
<comment type="caution">
    <text evidence="2">The sequence shown here is derived from an EMBL/GenBank/DDBJ whole genome shotgun (WGS) entry which is preliminary data.</text>
</comment>
<keyword evidence="3" id="KW-1185">Reference proteome</keyword>
<evidence type="ECO:0008006" key="4">
    <source>
        <dbReference type="Google" id="ProtNLM"/>
    </source>
</evidence>
<proteinExistence type="predicted"/>
<dbReference type="EMBL" id="BNBC01000009">
    <property type="protein sequence ID" value="GHE70167.1"/>
    <property type="molecule type" value="Genomic_DNA"/>
</dbReference>
<name>A0A918ZU53_9ACTN</name>